<sequence>MTLSIHTNAAAMVALQNLNKTSNELSDVQTKLNTGLKVGGAKDNAAVYAVAQGMRSDIRALSAVQSSLDRSVSIADVALAAGESISDLLVEMREKATAAMDPSIDTFSRQAYDADFKALIDQISVILQNAEFDGANILNGSITGGIAFLADADASRSITLRSQDLSLGGSIITLATTASLGTVTLATAAVSAIQTSLDNVNQALANLGSDAKKMEAHRGFVGKLMDSLTVGVGNLVDADLAKESARLQALQVKQQLGVQSLSIANSQPQIILNLLQGG</sequence>
<keyword evidence="3" id="KW-0964">Secreted</keyword>
<reference evidence="6 7" key="1">
    <citation type="submission" date="2024-01" db="EMBL/GenBank/DDBJ databases">
        <title>Hyphobacterium bacterium isolated from marine sediment.</title>
        <authorList>
            <person name="Zhao S."/>
        </authorList>
    </citation>
    <scope>NUCLEOTIDE SEQUENCE [LARGE SCALE GENOMIC DNA]</scope>
    <source>
        <strain evidence="7">HN65</strain>
    </source>
</reference>
<protein>
    <recommendedName>
        <fullName evidence="3">Flagellin</fullName>
    </recommendedName>
</protein>
<comment type="caution">
    <text evidence="6">The sequence shown here is derived from an EMBL/GenBank/DDBJ whole genome shotgun (WGS) entry which is preliminary data.</text>
</comment>
<keyword evidence="6" id="KW-0282">Flagellum</keyword>
<dbReference type="InterPro" id="IPR046358">
    <property type="entry name" value="Flagellin_C"/>
</dbReference>
<evidence type="ECO:0000259" key="4">
    <source>
        <dbReference type="Pfam" id="PF00669"/>
    </source>
</evidence>
<feature type="domain" description="Flagellin C-terminal" evidence="5">
    <location>
        <begin position="191"/>
        <end position="275"/>
    </location>
</feature>
<dbReference type="InterPro" id="IPR001492">
    <property type="entry name" value="Flagellin"/>
</dbReference>
<dbReference type="EMBL" id="JAZDRP010000004">
    <property type="protein sequence ID" value="MEE2526211.1"/>
    <property type="molecule type" value="Genomic_DNA"/>
</dbReference>
<dbReference type="SUPFAM" id="SSF64518">
    <property type="entry name" value="Phase 1 flagellin"/>
    <property type="match status" value="1"/>
</dbReference>
<name>A0ABU7LQM0_9PROT</name>
<comment type="function">
    <text evidence="3">Flagellin is the subunit protein which polymerizes to form the filaments of bacterial flagella.</text>
</comment>
<dbReference type="Pfam" id="PF00669">
    <property type="entry name" value="Flagellin_N"/>
    <property type="match status" value="1"/>
</dbReference>
<proteinExistence type="inferred from homology"/>
<dbReference type="PANTHER" id="PTHR42792:SF2">
    <property type="entry name" value="FLAGELLIN"/>
    <property type="match status" value="1"/>
</dbReference>
<evidence type="ECO:0000313" key="7">
    <source>
        <dbReference type="Proteomes" id="UP001354971"/>
    </source>
</evidence>
<dbReference type="RefSeq" id="WP_330198874.1">
    <property type="nucleotide sequence ID" value="NZ_JAZDRP010000004.1"/>
</dbReference>
<keyword evidence="6" id="KW-0966">Cell projection</keyword>
<keyword evidence="7" id="KW-1185">Reference proteome</keyword>
<keyword evidence="2 3" id="KW-0975">Bacterial flagellum</keyword>
<feature type="domain" description="Flagellin N-terminal" evidence="4">
    <location>
        <begin position="5"/>
        <end position="142"/>
    </location>
</feature>
<evidence type="ECO:0000259" key="5">
    <source>
        <dbReference type="Pfam" id="PF00700"/>
    </source>
</evidence>
<evidence type="ECO:0000256" key="2">
    <source>
        <dbReference type="ARBA" id="ARBA00023143"/>
    </source>
</evidence>
<keyword evidence="6" id="KW-0969">Cilium</keyword>
<dbReference type="InterPro" id="IPR001029">
    <property type="entry name" value="Flagellin_N"/>
</dbReference>
<dbReference type="Pfam" id="PF00700">
    <property type="entry name" value="Flagellin_C"/>
    <property type="match status" value="1"/>
</dbReference>
<dbReference type="Gene3D" id="1.20.1330.10">
    <property type="entry name" value="f41 fragment of flagellin, N-terminal domain"/>
    <property type="match status" value="1"/>
</dbReference>
<comment type="similarity">
    <text evidence="1 3">Belongs to the bacterial flagellin family.</text>
</comment>
<evidence type="ECO:0000256" key="1">
    <source>
        <dbReference type="ARBA" id="ARBA00005709"/>
    </source>
</evidence>
<dbReference type="Proteomes" id="UP001354971">
    <property type="component" value="Unassembled WGS sequence"/>
</dbReference>
<organism evidence="6 7">
    <name type="scientific">Hyphobacterium lacteum</name>
    <dbReference type="NCBI Taxonomy" id="3116575"/>
    <lineage>
        <taxon>Bacteria</taxon>
        <taxon>Pseudomonadati</taxon>
        <taxon>Pseudomonadota</taxon>
        <taxon>Alphaproteobacteria</taxon>
        <taxon>Maricaulales</taxon>
        <taxon>Maricaulaceae</taxon>
        <taxon>Hyphobacterium</taxon>
    </lineage>
</organism>
<accession>A0ABU7LQM0</accession>
<evidence type="ECO:0000256" key="3">
    <source>
        <dbReference type="RuleBase" id="RU362073"/>
    </source>
</evidence>
<gene>
    <name evidence="6" type="ORF">V0U79_07515</name>
</gene>
<comment type="subcellular location">
    <subcellularLocation>
        <location evidence="3">Secreted</location>
    </subcellularLocation>
    <subcellularLocation>
        <location evidence="3">Bacterial flagellum</location>
    </subcellularLocation>
</comment>
<evidence type="ECO:0000313" key="6">
    <source>
        <dbReference type="EMBL" id="MEE2526211.1"/>
    </source>
</evidence>
<dbReference type="PANTHER" id="PTHR42792">
    <property type="entry name" value="FLAGELLIN"/>
    <property type="match status" value="1"/>
</dbReference>